<dbReference type="InterPro" id="IPR006122">
    <property type="entry name" value="HMA_Cu_ion-bd"/>
</dbReference>
<dbReference type="FunFam" id="3.30.70.100:FF:000001">
    <property type="entry name" value="ATPase copper transporting beta"/>
    <property type="match status" value="2"/>
</dbReference>
<dbReference type="PRINTS" id="PR00942">
    <property type="entry name" value="CUATPASEI"/>
</dbReference>
<comment type="caution">
    <text evidence="4">The sequence shown here is derived from an EMBL/GenBank/DDBJ whole genome shotgun (WGS) entry which is preliminary data.</text>
</comment>
<dbReference type="NCBIfam" id="TIGR00003">
    <property type="entry name" value="copper ion binding protein"/>
    <property type="match status" value="2"/>
</dbReference>
<reference evidence="4" key="1">
    <citation type="submission" date="2021-06" db="EMBL/GenBank/DDBJ databases">
        <title>Parelaphostrongylus tenuis whole genome reference sequence.</title>
        <authorList>
            <person name="Garwood T.J."/>
            <person name="Larsen P.A."/>
            <person name="Fountain-Jones N.M."/>
            <person name="Garbe J.R."/>
            <person name="Macchietto M.G."/>
            <person name="Kania S.A."/>
            <person name="Gerhold R.W."/>
            <person name="Richards J.E."/>
            <person name="Wolf T.M."/>
        </authorList>
    </citation>
    <scope>NUCLEOTIDE SEQUENCE</scope>
    <source>
        <strain evidence="4">MNPRO001-30</strain>
        <tissue evidence="4">Meninges</tissue>
    </source>
</reference>
<accession>A0AAD5M4U7</accession>
<keyword evidence="5" id="KW-1185">Reference proteome</keyword>
<dbReference type="InterPro" id="IPR006121">
    <property type="entry name" value="HMA_dom"/>
</dbReference>
<name>A0AAD5M4U7_PARTN</name>
<dbReference type="PANTHER" id="PTHR46594">
    <property type="entry name" value="P-TYPE CATION-TRANSPORTING ATPASE"/>
    <property type="match status" value="1"/>
</dbReference>
<organism evidence="4 5">
    <name type="scientific">Parelaphostrongylus tenuis</name>
    <name type="common">Meningeal worm</name>
    <dbReference type="NCBI Taxonomy" id="148309"/>
    <lineage>
        <taxon>Eukaryota</taxon>
        <taxon>Metazoa</taxon>
        <taxon>Ecdysozoa</taxon>
        <taxon>Nematoda</taxon>
        <taxon>Chromadorea</taxon>
        <taxon>Rhabditida</taxon>
        <taxon>Rhabditina</taxon>
        <taxon>Rhabditomorpha</taxon>
        <taxon>Strongyloidea</taxon>
        <taxon>Metastrongylidae</taxon>
        <taxon>Parelaphostrongylus</taxon>
    </lineage>
</organism>
<sequence length="253" mass="27520">MTSGYEGNRCLLDDSLLESRVSSASNTSIPPYPSISQESNGKLEEGDGKTPLEAAVISIRGMTCHSCVNTIQDAMRSRPGIRSCTVSLEKAEGTVVFDPSIWNGTSVAESIDDLGFEAKFKHSNKVSENEVPVMSSTYRKRATISIKGMVCKACVDNIQDTTMKRPGVLSVIVSLEKEEGTIVYDPTIITDVQLVEGVNDMGFEAKLLRTEAVLDSVALSESIQAKNPLIRFTTPDKVEVSDASFQTKSRDRQ</sequence>
<dbReference type="EMBL" id="JAHQIW010001335">
    <property type="protein sequence ID" value="KAJ1352217.1"/>
    <property type="molecule type" value="Genomic_DNA"/>
</dbReference>
<evidence type="ECO:0000256" key="1">
    <source>
        <dbReference type="ARBA" id="ARBA00022723"/>
    </source>
</evidence>
<dbReference type="Gene3D" id="3.30.70.100">
    <property type="match status" value="2"/>
</dbReference>
<evidence type="ECO:0000256" key="2">
    <source>
        <dbReference type="SAM" id="MobiDB-lite"/>
    </source>
</evidence>
<dbReference type="AlphaFoldDB" id="A0AAD5M4U7"/>
<dbReference type="InterPro" id="IPR036163">
    <property type="entry name" value="HMA_dom_sf"/>
</dbReference>
<dbReference type="GO" id="GO:0005507">
    <property type="term" value="F:copper ion binding"/>
    <property type="evidence" value="ECO:0007669"/>
    <property type="project" value="InterPro"/>
</dbReference>
<dbReference type="PANTHER" id="PTHR46594:SF4">
    <property type="entry name" value="P-TYPE CATION-TRANSPORTING ATPASE"/>
    <property type="match status" value="1"/>
</dbReference>
<proteinExistence type="predicted"/>
<keyword evidence="1" id="KW-0479">Metal-binding</keyword>
<dbReference type="CDD" id="cd00371">
    <property type="entry name" value="HMA"/>
    <property type="match status" value="2"/>
</dbReference>
<feature type="region of interest" description="Disordered" evidence="2">
    <location>
        <begin position="22"/>
        <end position="48"/>
    </location>
</feature>
<feature type="compositionally biased region" description="Polar residues" evidence="2">
    <location>
        <begin position="22"/>
        <end position="40"/>
    </location>
</feature>
<dbReference type="SUPFAM" id="SSF55008">
    <property type="entry name" value="HMA, heavy metal-associated domain"/>
    <property type="match status" value="2"/>
</dbReference>
<evidence type="ECO:0000259" key="3">
    <source>
        <dbReference type="PROSITE" id="PS50846"/>
    </source>
</evidence>
<gene>
    <name evidence="4" type="primary">CUA-1_1</name>
    <name evidence="4" type="ORF">KIN20_008425</name>
</gene>
<feature type="domain" description="HMA" evidence="3">
    <location>
        <begin position="53"/>
        <end position="119"/>
    </location>
</feature>
<evidence type="ECO:0000313" key="4">
    <source>
        <dbReference type="EMBL" id="KAJ1352217.1"/>
    </source>
</evidence>
<evidence type="ECO:0000313" key="5">
    <source>
        <dbReference type="Proteomes" id="UP001196413"/>
    </source>
</evidence>
<dbReference type="PROSITE" id="PS50846">
    <property type="entry name" value="HMA_2"/>
    <property type="match status" value="2"/>
</dbReference>
<dbReference type="Proteomes" id="UP001196413">
    <property type="component" value="Unassembled WGS sequence"/>
</dbReference>
<dbReference type="Pfam" id="PF00403">
    <property type="entry name" value="HMA"/>
    <property type="match status" value="2"/>
</dbReference>
<protein>
    <submittedName>
        <fullName evidence="4">Heavy-metal-associated domain</fullName>
    </submittedName>
</protein>
<feature type="domain" description="HMA" evidence="3">
    <location>
        <begin position="140"/>
        <end position="206"/>
    </location>
</feature>